<evidence type="ECO:0000256" key="1">
    <source>
        <dbReference type="ARBA" id="ARBA00001947"/>
    </source>
</evidence>
<keyword evidence="6" id="KW-0479">Metal-binding</keyword>
<comment type="cofactor">
    <cofactor evidence="1">
        <name>Zn(2+)</name>
        <dbReference type="ChEBI" id="CHEBI:29105"/>
    </cofactor>
</comment>
<sequence length="389" mass="41841">MEDKGAFLARALALLEQLVAFPTVPDASTLDLIDFCGDYLAAYGVESHRVPSPDGRHAALYATIGPRCPGGVVLSGHVDVVPIEGQVWTSDPWRLTERDGRLYGRGSCDMKGFIALMLAAVPELRAAPLARPVHLALSYDEEVGFAGAHRLVPVLKQSLPMPQAVIVGEPTRHQIVNGHKAYAELETRLRGHAIHSGRADLGVSAVTMAARLIGRIDEMDRENAARAAARPPLFQPNYTTLHCGRMEGGVAASTVAAHAWFSTDIRAVPWEKADDYIDRLRRIAADIEAEMRATHSGCGLDMRVIVNVPGLSPEGDQSATALAQKLLPRAALTTVAYGTEAGLFQRAGWSSVVCGPGDILQAHRPDEYIERAELVAGVDVLTRLTQALC</sequence>
<evidence type="ECO:0000256" key="5">
    <source>
        <dbReference type="ARBA" id="ARBA00022605"/>
    </source>
</evidence>
<evidence type="ECO:0000313" key="11">
    <source>
        <dbReference type="EMBL" id="UOK73655.1"/>
    </source>
</evidence>
<dbReference type="Gene3D" id="3.30.70.360">
    <property type="match status" value="1"/>
</dbReference>
<gene>
    <name evidence="11" type="primary">argE</name>
    <name evidence="11" type="ORF">K9D25_22650</name>
</gene>
<evidence type="ECO:0000259" key="10">
    <source>
        <dbReference type="Pfam" id="PF07687"/>
    </source>
</evidence>
<protein>
    <submittedName>
        <fullName evidence="11">Acetylornithine deacetylase</fullName>
        <ecNumber evidence="11">3.5.1.16</ecNumber>
    </submittedName>
</protein>
<feature type="domain" description="Peptidase M20 dimerisation" evidence="10">
    <location>
        <begin position="177"/>
        <end position="289"/>
    </location>
</feature>
<evidence type="ECO:0000313" key="12">
    <source>
        <dbReference type="Proteomes" id="UP000831684"/>
    </source>
</evidence>
<accession>A0A9E7D7K5</accession>
<proteinExistence type="inferred from homology"/>
<dbReference type="InterPro" id="IPR001261">
    <property type="entry name" value="ArgE/DapE_CS"/>
</dbReference>
<dbReference type="InterPro" id="IPR002933">
    <property type="entry name" value="Peptidase_M20"/>
</dbReference>
<dbReference type="Pfam" id="PF01546">
    <property type="entry name" value="Peptidase_M20"/>
    <property type="match status" value="1"/>
</dbReference>
<dbReference type="Gene3D" id="3.40.630.10">
    <property type="entry name" value="Zn peptidases"/>
    <property type="match status" value="1"/>
</dbReference>
<keyword evidence="11" id="KW-0614">Plasmid</keyword>
<evidence type="ECO:0000256" key="8">
    <source>
        <dbReference type="ARBA" id="ARBA00022833"/>
    </source>
</evidence>
<dbReference type="InterPro" id="IPR011650">
    <property type="entry name" value="Peptidase_M20_dimer"/>
</dbReference>
<dbReference type="SUPFAM" id="SSF55031">
    <property type="entry name" value="Bacterial exopeptidase dimerisation domain"/>
    <property type="match status" value="1"/>
</dbReference>
<dbReference type="PANTHER" id="PTHR43808">
    <property type="entry name" value="ACETYLORNITHINE DEACETYLASE"/>
    <property type="match status" value="1"/>
</dbReference>
<dbReference type="RefSeq" id="WP_244451270.1">
    <property type="nucleotide sequence ID" value="NZ_CP083241.1"/>
</dbReference>
<evidence type="ECO:0000256" key="3">
    <source>
        <dbReference type="ARBA" id="ARBA00022490"/>
    </source>
</evidence>
<dbReference type="GO" id="GO:0008777">
    <property type="term" value="F:acetylornithine deacetylase activity"/>
    <property type="evidence" value="ECO:0007669"/>
    <property type="project" value="UniProtKB-EC"/>
</dbReference>
<dbReference type="GO" id="GO:0006526">
    <property type="term" value="P:L-arginine biosynthetic process"/>
    <property type="evidence" value="ECO:0007669"/>
    <property type="project" value="UniProtKB-KW"/>
</dbReference>
<dbReference type="Pfam" id="PF07687">
    <property type="entry name" value="M20_dimer"/>
    <property type="match status" value="1"/>
</dbReference>
<dbReference type="Proteomes" id="UP000831684">
    <property type="component" value="Plasmid pB"/>
</dbReference>
<evidence type="ECO:0000256" key="7">
    <source>
        <dbReference type="ARBA" id="ARBA00022801"/>
    </source>
</evidence>
<dbReference type="InterPro" id="IPR010169">
    <property type="entry name" value="AcOrn-deacetyl"/>
</dbReference>
<dbReference type="CDD" id="cd03894">
    <property type="entry name" value="M20_ArgE"/>
    <property type="match status" value="1"/>
</dbReference>
<evidence type="ECO:0000256" key="9">
    <source>
        <dbReference type="ARBA" id="ARBA00023285"/>
    </source>
</evidence>
<evidence type="ECO:0000256" key="6">
    <source>
        <dbReference type="ARBA" id="ARBA00022723"/>
    </source>
</evidence>
<keyword evidence="5" id="KW-0028">Amino-acid biosynthesis</keyword>
<keyword evidence="7 11" id="KW-0378">Hydrolase</keyword>
<dbReference type="KEGG" id="apol:K9D25_22650"/>
<dbReference type="GO" id="GO:0046872">
    <property type="term" value="F:metal ion binding"/>
    <property type="evidence" value="ECO:0007669"/>
    <property type="project" value="UniProtKB-KW"/>
</dbReference>
<name>A0A9E7D7K5_9HYPH</name>
<keyword evidence="8" id="KW-0862">Zinc</keyword>
<dbReference type="EC" id="3.5.1.16" evidence="11"/>
<evidence type="ECO:0000256" key="2">
    <source>
        <dbReference type="ARBA" id="ARBA00005691"/>
    </source>
</evidence>
<keyword evidence="3" id="KW-0963">Cytoplasm</keyword>
<dbReference type="SUPFAM" id="SSF53187">
    <property type="entry name" value="Zn-dependent exopeptidases"/>
    <property type="match status" value="1"/>
</dbReference>
<reference evidence="11" key="1">
    <citation type="submission" date="2021-09" db="EMBL/GenBank/DDBJ databases">
        <title>Network and meta-omics reveal the key degrader and cooperation patterns in an efficient 1,4-dioxane-degrading microbial community.</title>
        <authorList>
            <person name="Dai C."/>
        </authorList>
    </citation>
    <scope>NUCLEOTIDE SEQUENCE</scope>
    <source>
        <strain evidence="11">ZM13</strain>
        <plasmid evidence="11">pB</plasmid>
    </source>
</reference>
<dbReference type="InterPro" id="IPR050072">
    <property type="entry name" value="Peptidase_M20A"/>
</dbReference>
<dbReference type="PROSITE" id="PS00759">
    <property type="entry name" value="ARGE_DAPE_CPG2_2"/>
    <property type="match status" value="1"/>
</dbReference>
<dbReference type="NCBIfam" id="TIGR01892">
    <property type="entry name" value="AcOrn-deacetyl"/>
    <property type="match status" value="1"/>
</dbReference>
<geneLocation type="plasmid" evidence="11 12">
    <name>pB</name>
</geneLocation>
<dbReference type="InterPro" id="IPR036264">
    <property type="entry name" value="Bact_exopeptidase_dim_dom"/>
</dbReference>
<dbReference type="AlphaFoldDB" id="A0A9E7D7K5"/>
<keyword evidence="4" id="KW-0055">Arginine biosynthesis</keyword>
<dbReference type="EMBL" id="CP083241">
    <property type="protein sequence ID" value="UOK73655.1"/>
    <property type="molecule type" value="Genomic_DNA"/>
</dbReference>
<comment type="similarity">
    <text evidence="2">Belongs to the peptidase M20A family. ArgE subfamily.</text>
</comment>
<organism evidence="11 12">
    <name type="scientific">Ancylobacter polymorphus</name>
    <dbReference type="NCBI Taxonomy" id="223390"/>
    <lineage>
        <taxon>Bacteria</taxon>
        <taxon>Pseudomonadati</taxon>
        <taxon>Pseudomonadota</taxon>
        <taxon>Alphaproteobacteria</taxon>
        <taxon>Hyphomicrobiales</taxon>
        <taxon>Xanthobacteraceae</taxon>
        <taxon>Ancylobacter</taxon>
    </lineage>
</organism>
<dbReference type="NCBIfam" id="NF005710">
    <property type="entry name" value="PRK07522.1"/>
    <property type="match status" value="1"/>
</dbReference>
<keyword evidence="9" id="KW-0170">Cobalt</keyword>
<dbReference type="PANTHER" id="PTHR43808:SF31">
    <property type="entry name" value="N-ACETYL-L-CITRULLINE DEACETYLASE"/>
    <property type="match status" value="1"/>
</dbReference>
<evidence type="ECO:0000256" key="4">
    <source>
        <dbReference type="ARBA" id="ARBA00022571"/>
    </source>
</evidence>